<keyword evidence="2" id="KW-1185">Reference proteome</keyword>
<sequence>MPWSSRGTKQASPLSNACAKSYRDFFFFKYSKPFLAPSLYKKAKGKVATTRASCSTSPSVVDASIHDAVIYCKNSLGDDEVPDL</sequence>
<accession>A0A9E7J8Z8</accession>
<proteinExistence type="predicted"/>
<dbReference type="AlphaFoldDB" id="A0A9E7J8Z8"/>
<protein>
    <submittedName>
        <fullName evidence="1">Uncharacterized protein</fullName>
    </submittedName>
</protein>
<dbReference type="EMBL" id="CP097502">
    <property type="protein sequence ID" value="URD72434.1"/>
    <property type="molecule type" value="Genomic_DNA"/>
</dbReference>
<evidence type="ECO:0000313" key="1">
    <source>
        <dbReference type="EMBL" id="URD72434.1"/>
    </source>
</evidence>
<dbReference type="Proteomes" id="UP001055439">
    <property type="component" value="Chromosome 1"/>
</dbReference>
<dbReference type="OrthoDB" id="1913205at2759"/>
<name>A0A9E7J8Z8_9LILI</name>
<gene>
    <name evidence="1" type="ORF">MUK42_34928</name>
</gene>
<reference evidence="1" key="1">
    <citation type="submission" date="2022-05" db="EMBL/GenBank/DDBJ databases">
        <title>The Musa troglodytarum L. genome provides insights into the mechanism of non-climacteric behaviour and enrichment of carotenoids.</title>
        <authorList>
            <person name="Wang J."/>
        </authorList>
    </citation>
    <scope>NUCLEOTIDE SEQUENCE</scope>
    <source>
        <tissue evidence="1">Leaf</tissue>
    </source>
</reference>
<evidence type="ECO:0000313" key="2">
    <source>
        <dbReference type="Proteomes" id="UP001055439"/>
    </source>
</evidence>
<organism evidence="1 2">
    <name type="scientific">Musa troglodytarum</name>
    <name type="common">fe'i banana</name>
    <dbReference type="NCBI Taxonomy" id="320322"/>
    <lineage>
        <taxon>Eukaryota</taxon>
        <taxon>Viridiplantae</taxon>
        <taxon>Streptophyta</taxon>
        <taxon>Embryophyta</taxon>
        <taxon>Tracheophyta</taxon>
        <taxon>Spermatophyta</taxon>
        <taxon>Magnoliopsida</taxon>
        <taxon>Liliopsida</taxon>
        <taxon>Zingiberales</taxon>
        <taxon>Musaceae</taxon>
        <taxon>Musa</taxon>
    </lineage>
</organism>